<dbReference type="HOGENOM" id="CLU_1203354_0_0_11"/>
<proteinExistence type="predicted"/>
<dbReference type="Gene3D" id="3.40.630.30">
    <property type="match status" value="1"/>
</dbReference>
<dbReference type="InterPro" id="IPR039968">
    <property type="entry name" value="BcerS-like"/>
</dbReference>
<dbReference type="PANTHER" id="PTHR41368:SF1">
    <property type="entry name" value="PROTEIN YGHO"/>
    <property type="match status" value="1"/>
</dbReference>
<dbReference type="eggNOG" id="COG0456">
    <property type="taxonomic scope" value="Bacteria"/>
</dbReference>
<organism evidence="1 2">
    <name type="scientific">Segniliparus rugosus (strain ATCC BAA-974 / DSM 45345 / CCUG 50838 / CIP 108380 / JCM 13579 / CDC 945)</name>
    <dbReference type="NCBI Taxonomy" id="679197"/>
    <lineage>
        <taxon>Bacteria</taxon>
        <taxon>Bacillati</taxon>
        <taxon>Actinomycetota</taxon>
        <taxon>Actinomycetes</taxon>
        <taxon>Mycobacteriales</taxon>
        <taxon>Segniliparaceae</taxon>
        <taxon>Segniliparus</taxon>
    </lineage>
</organism>
<evidence type="ECO:0008006" key="3">
    <source>
        <dbReference type="Google" id="ProtNLM"/>
    </source>
</evidence>
<gene>
    <name evidence="1" type="ORF">HMPREF9336_00120</name>
</gene>
<dbReference type="Proteomes" id="UP000004816">
    <property type="component" value="Unassembled WGS sequence"/>
</dbReference>
<protein>
    <recommendedName>
        <fullName evidence="3">N-acetyltransferase domain-containing protein</fullName>
    </recommendedName>
</protein>
<keyword evidence="2" id="KW-1185">Reference proteome</keyword>
<dbReference type="InterPro" id="IPR016181">
    <property type="entry name" value="Acyl_CoA_acyltransferase"/>
</dbReference>
<evidence type="ECO:0000313" key="2">
    <source>
        <dbReference type="Proteomes" id="UP000004816"/>
    </source>
</evidence>
<accession>E5XKV1</accession>
<dbReference type="STRING" id="679197.HMPREF9336_00120"/>
<reference evidence="1 2" key="1">
    <citation type="journal article" date="2011" name="Stand. Genomic Sci.">
        <title>High quality draft genome sequence of Segniliparus rugosus CDC 945(T)= (ATCC BAA-974(T)).</title>
        <authorList>
            <person name="Earl A.M."/>
            <person name="Desjardins C.A."/>
            <person name="Fitzgerald M.G."/>
            <person name="Arachchi H.M."/>
            <person name="Zeng Q."/>
            <person name="Mehta T."/>
            <person name="Griggs A."/>
            <person name="Birren B.W."/>
            <person name="Toney N.C."/>
            <person name="Carr J."/>
            <person name="Posey J."/>
            <person name="Butler W.R."/>
        </authorList>
    </citation>
    <scope>NUCLEOTIDE SEQUENCE [LARGE SCALE GENOMIC DNA]</scope>
    <source>
        <strain evidence="2">ATCC BAA-974 / DSM 45345 / CCUG 50838 / CIP 108380 / JCM 13579 / CDC 945</strain>
    </source>
</reference>
<sequence length="230" mass="25811">MQPYNPPFYPELVEQAGYRARFETASYRWDVGTAPDAQRRLLKRADDVRAAQRLAVRSVRMDRFGEELELVRRLYNDSFAHHPENVPLSQPVFADMAKELRPVLDPNIIKIIEHGERPVGFLFMIPDLDEIISKSGRITPSLALRLAARRGGRIRGVDTAVVVLIGAVQTEFGFGIGRVLAGEIVRAATCGGYRSVATTWVHEDNAWSNALVAQMGAPPQHRHRVYQKAL</sequence>
<dbReference type="EMBL" id="ACZI02000003">
    <property type="protein sequence ID" value="EFV15023.1"/>
    <property type="molecule type" value="Genomic_DNA"/>
</dbReference>
<name>E5XKV1_SEGRC</name>
<dbReference type="PANTHER" id="PTHR41368">
    <property type="entry name" value="PROTEIN YGHO"/>
    <property type="match status" value="1"/>
</dbReference>
<comment type="caution">
    <text evidence="1">The sequence shown here is derived from an EMBL/GenBank/DDBJ whole genome shotgun (WGS) entry which is preliminary data.</text>
</comment>
<dbReference type="AlphaFoldDB" id="E5XKV1"/>
<evidence type="ECO:0000313" key="1">
    <source>
        <dbReference type="EMBL" id="EFV15023.1"/>
    </source>
</evidence>
<dbReference type="SUPFAM" id="SSF55729">
    <property type="entry name" value="Acyl-CoA N-acyltransferases (Nat)"/>
    <property type="match status" value="1"/>
</dbReference>